<dbReference type="Proteomes" id="UP000053676">
    <property type="component" value="Unassembled WGS sequence"/>
</dbReference>
<organism evidence="2 3">
    <name type="scientific">Necator americanus</name>
    <name type="common">Human hookworm</name>
    <dbReference type="NCBI Taxonomy" id="51031"/>
    <lineage>
        <taxon>Eukaryota</taxon>
        <taxon>Metazoa</taxon>
        <taxon>Ecdysozoa</taxon>
        <taxon>Nematoda</taxon>
        <taxon>Chromadorea</taxon>
        <taxon>Rhabditida</taxon>
        <taxon>Rhabditina</taxon>
        <taxon>Rhabditomorpha</taxon>
        <taxon>Strongyloidea</taxon>
        <taxon>Ancylostomatidae</taxon>
        <taxon>Bunostominae</taxon>
        <taxon>Necator</taxon>
    </lineage>
</organism>
<feature type="region of interest" description="Disordered" evidence="1">
    <location>
        <begin position="72"/>
        <end position="102"/>
    </location>
</feature>
<name>W2STV5_NECAM</name>
<evidence type="ECO:0000313" key="2">
    <source>
        <dbReference type="EMBL" id="ETN72938.1"/>
    </source>
</evidence>
<evidence type="ECO:0000256" key="1">
    <source>
        <dbReference type="SAM" id="MobiDB-lite"/>
    </source>
</evidence>
<protein>
    <submittedName>
        <fullName evidence="2">Uncharacterized protein</fullName>
    </submittedName>
</protein>
<accession>W2STV5</accession>
<sequence length="102" mass="11036">MRVAGEDVALRQHRYRPALDLDPQRVPVDEALKVREAHVPVLEVVQDHRLLPGVSVPPLLVRDLPERIGPCLVDPPALPGPTGSPEAPDLRALRSEGPAVGL</sequence>
<proteinExistence type="predicted"/>
<keyword evidence="3" id="KW-1185">Reference proteome</keyword>
<gene>
    <name evidence="2" type="ORF">NECAME_18600</name>
</gene>
<reference evidence="3" key="1">
    <citation type="journal article" date="2014" name="Nat. Genet.">
        <title>Genome of the human hookworm Necator americanus.</title>
        <authorList>
            <person name="Tang Y.T."/>
            <person name="Gao X."/>
            <person name="Rosa B.A."/>
            <person name="Abubucker S."/>
            <person name="Hallsworth-Pepin K."/>
            <person name="Martin J."/>
            <person name="Tyagi R."/>
            <person name="Heizer E."/>
            <person name="Zhang X."/>
            <person name="Bhonagiri-Palsikar V."/>
            <person name="Minx P."/>
            <person name="Warren W.C."/>
            <person name="Wang Q."/>
            <person name="Zhan B."/>
            <person name="Hotez P.J."/>
            <person name="Sternberg P.W."/>
            <person name="Dougall A."/>
            <person name="Gaze S.T."/>
            <person name="Mulvenna J."/>
            <person name="Sotillo J."/>
            <person name="Ranganathan S."/>
            <person name="Rabelo E.M."/>
            <person name="Wilson R.K."/>
            <person name="Felgner P.L."/>
            <person name="Bethony J."/>
            <person name="Hawdon J.M."/>
            <person name="Gasser R.B."/>
            <person name="Loukas A."/>
            <person name="Mitreva M."/>
        </authorList>
    </citation>
    <scope>NUCLEOTIDE SEQUENCE [LARGE SCALE GENOMIC DNA]</scope>
</reference>
<evidence type="ECO:0000313" key="3">
    <source>
        <dbReference type="Proteomes" id="UP000053676"/>
    </source>
</evidence>
<dbReference type="EMBL" id="KI662399">
    <property type="protein sequence ID" value="ETN72938.1"/>
    <property type="molecule type" value="Genomic_DNA"/>
</dbReference>
<dbReference type="KEGG" id="nai:NECAME_18600"/>
<dbReference type="AlphaFoldDB" id="W2STV5"/>